<keyword evidence="2" id="KW-1185">Reference proteome</keyword>
<sequence length="117" mass="12604">MTKTLLLDQTAWDLVLDAAGNIAVATEPYQIAQDVASAVRTFLGECWYDTTLGLPYWQNILGQFPPASFVKSEIVKAAKTVPNVASATVLSLALDNRKLTGQIAVTDTDGNTQTVNF</sequence>
<name>A0A1H1GXH4_9BURK</name>
<dbReference type="InterPro" id="IPR020288">
    <property type="entry name" value="Sheath_initiator"/>
</dbReference>
<evidence type="ECO:0000313" key="2">
    <source>
        <dbReference type="Proteomes" id="UP000199365"/>
    </source>
</evidence>
<dbReference type="Proteomes" id="UP000199365">
    <property type="component" value="Unassembled WGS sequence"/>
</dbReference>
<dbReference type="RefSeq" id="WP_090804469.1">
    <property type="nucleotide sequence ID" value="NZ_FNKX01000001.1"/>
</dbReference>
<dbReference type="EMBL" id="FNKX01000001">
    <property type="protein sequence ID" value="SDR17887.1"/>
    <property type="molecule type" value="Genomic_DNA"/>
</dbReference>
<accession>A0A1H1GXH4</accession>
<protein>
    <submittedName>
        <fullName evidence="1">Uncharacterized protein</fullName>
    </submittedName>
</protein>
<reference evidence="2" key="1">
    <citation type="submission" date="2016-10" db="EMBL/GenBank/DDBJ databases">
        <authorList>
            <person name="Varghese N."/>
            <person name="Submissions S."/>
        </authorList>
    </citation>
    <scope>NUCLEOTIDE SEQUENCE [LARGE SCALE GENOMIC DNA]</scope>
    <source>
        <strain evidence="2">DUS833</strain>
    </source>
</reference>
<evidence type="ECO:0000313" key="1">
    <source>
        <dbReference type="EMBL" id="SDR17887.1"/>
    </source>
</evidence>
<dbReference type="STRING" id="157910.SAMN05445850_3142"/>
<proteinExistence type="predicted"/>
<dbReference type="AlphaFoldDB" id="A0A1H1GXH4"/>
<organism evidence="1 2">
    <name type="scientific">Paraburkholderia tuberum</name>
    <dbReference type="NCBI Taxonomy" id="157910"/>
    <lineage>
        <taxon>Bacteria</taxon>
        <taxon>Pseudomonadati</taxon>
        <taxon>Pseudomonadota</taxon>
        <taxon>Betaproteobacteria</taxon>
        <taxon>Burkholderiales</taxon>
        <taxon>Burkholderiaceae</taxon>
        <taxon>Paraburkholderia</taxon>
    </lineage>
</organism>
<dbReference type="Pfam" id="PF10934">
    <property type="entry name" value="Sheath_initiator"/>
    <property type="match status" value="1"/>
</dbReference>
<gene>
    <name evidence="1" type="ORF">SAMN05445850_3142</name>
</gene>